<proteinExistence type="predicted"/>
<evidence type="ECO:0000313" key="2">
    <source>
        <dbReference type="Proteomes" id="UP000480039"/>
    </source>
</evidence>
<dbReference type="AlphaFoldDB" id="A0A846J8C4"/>
<accession>A0A846J8C4</accession>
<protein>
    <submittedName>
        <fullName evidence="1">Uncharacterized protein</fullName>
    </submittedName>
</protein>
<evidence type="ECO:0000313" key="1">
    <source>
        <dbReference type="EMBL" id="NFJ09421.1"/>
    </source>
</evidence>
<sequence>MAQNKEHIANLRLALYNLKEEKQLNFYLVEQELHFERGDIEHFIKAEFRKVSDIFSPYKLCTYLNIPIEDIHSSYFRNFDEIKKYDNYMFKLIINNKIEELSNEYDKLKSISDIDKLYTQGEIEGLREALAVYDQYVED</sequence>
<reference evidence="1 2" key="1">
    <citation type="submission" date="2019-04" db="EMBL/GenBank/DDBJ databases">
        <title>Genome sequencing of Clostridium botulinum Groups I-IV and Clostridium butyricum.</title>
        <authorList>
            <person name="Brunt J."/>
            <person name="Van Vliet A.H.M."/>
            <person name="Stringer S.C."/>
            <person name="Carter A.T."/>
            <person name="Peck M.W."/>
        </authorList>
    </citation>
    <scope>NUCLEOTIDE SEQUENCE [LARGE SCALE GENOMIC DNA]</scope>
    <source>
        <strain evidence="1 2">Colworth BL30</strain>
    </source>
</reference>
<name>A0A846J8C4_CLOBO</name>
<dbReference type="Proteomes" id="UP000480039">
    <property type="component" value="Unassembled WGS sequence"/>
</dbReference>
<comment type="caution">
    <text evidence="1">The sequence shown here is derived from an EMBL/GenBank/DDBJ whole genome shotgun (WGS) entry which is preliminary data.</text>
</comment>
<gene>
    <name evidence="1" type="ORF">FC871_13260</name>
</gene>
<organism evidence="1 2">
    <name type="scientific">Clostridium botulinum</name>
    <dbReference type="NCBI Taxonomy" id="1491"/>
    <lineage>
        <taxon>Bacteria</taxon>
        <taxon>Bacillati</taxon>
        <taxon>Bacillota</taxon>
        <taxon>Clostridia</taxon>
        <taxon>Eubacteriales</taxon>
        <taxon>Clostridiaceae</taxon>
        <taxon>Clostridium</taxon>
    </lineage>
</organism>
<dbReference type="EMBL" id="SWQE01000007">
    <property type="protein sequence ID" value="NFJ09421.1"/>
    <property type="molecule type" value="Genomic_DNA"/>
</dbReference>
<dbReference type="RefSeq" id="WP_012301062.1">
    <property type="nucleotide sequence ID" value="NZ_JBODAP010000006.1"/>
</dbReference>